<evidence type="ECO:0000313" key="3">
    <source>
        <dbReference type="Proteomes" id="UP000186806"/>
    </source>
</evidence>
<dbReference type="STRING" id="223900.GCA_000821045_01671"/>
<dbReference type="Pfam" id="PF20398">
    <property type="entry name" value="DUF6691"/>
    <property type="match status" value="1"/>
</dbReference>
<feature type="transmembrane region" description="Helical" evidence="1">
    <location>
        <begin position="112"/>
        <end position="130"/>
    </location>
</feature>
<dbReference type="AlphaFoldDB" id="A0A1Q8T8F6"/>
<dbReference type="EMBL" id="MSDQ01000047">
    <property type="protein sequence ID" value="OLO09964.1"/>
    <property type="molecule type" value="Genomic_DNA"/>
</dbReference>
<dbReference type="RefSeq" id="WP_075370460.1">
    <property type="nucleotide sequence ID" value="NZ_MSDQ01000047.1"/>
</dbReference>
<evidence type="ECO:0008006" key="4">
    <source>
        <dbReference type="Google" id="ProtNLM"/>
    </source>
</evidence>
<keyword evidence="1" id="KW-0472">Membrane</keyword>
<feature type="transmembrane region" description="Helical" evidence="1">
    <location>
        <begin position="82"/>
        <end position="100"/>
    </location>
</feature>
<organism evidence="2 3">
    <name type="scientific">Chromohalobacter japonicus</name>
    <dbReference type="NCBI Taxonomy" id="223900"/>
    <lineage>
        <taxon>Bacteria</taxon>
        <taxon>Pseudomonadati</taxon>
        <taxon>Pseudomonadota</taxon>
        <taxon>Gammaproteobacteria</taxon>
        <taxon>Oceanospirillales</taxon>
        <taxon>Halomonadaceae</taxon>
        <taxon>Chromohalobacter</taxon>
    </lineage>
</organism>
<comment type="caution">
    <text evidence="2">The sequence shown here is derived from an EMBL/GenBank/DDBJ whole genome shotgun (WGS) entry which is preliminary data.</text>
</comment>
<dbReference type="Proteomes" id="UP000186806">
    <property type="component" value="Unassembled WGS sequence"/>
</dbReference>
<sequence length="137" mass="14827">MKMLAGYLAGLTFGLGLAISGMTDPARVIGFLDVAGDWDPTLIFVLGGAVVTTFIGYRLAWRRQTPLFESRFQLPTRRDLDIRLLGGAALFGIGWGLSGYCPGPAVASLSGLSWPLAAFIVTLIAGWWLARRMNSRH</sequence>
<name>A0A1Q8T8F6_9GAMM</name>
<reference evidence="2 3" key="1">
    <citation type="submission" date="2016-12" db="EMBL/GenBank/DDBJ databases">
        <title>Draft genome sequences of strains Salinicola socius SMB35, Salinicola sp. MH3R3-1 and Chromohalobacter sp. SMB17 from the Verkhnekamsk potash mining region of Russia.</title>
        <authorList>
            <person name="Mavrodi D.V."/>
            <person name="Olsson B.E."/>
            <person name="Korsakova E.S."/>
            <person name="Pyankova A."/>
            <person name="Mavrodi O.V."/>
            <person name="Plotnikova E.G."/>
        </authorList>
    </citation>
    <scope>NUCLEOTIDE SEQUENCE [LARGE SCALE GENOMIC DNA]</scope>
    <source>
        <strain evidence="2 3">SMB17</strain>
    </source>
</reference>
<evidence type="ECO:0000313" key="2">
    <source>
        <dbReference type="EMBL" id="OLO09964.1"/>
    </source>
</evidence>
<accession>A0A1Q8T8F6</accession>
<evidence type="ECO:0000256" key="1">
    <source>
        <dbReference type="SAM" id="Phobius"/>
    </source>
</evidence>
<protein>
    <recommendedName>
        <fullName evidence="4">YeeE/YedE family protein</fullName>
    </recommendedName>
</protein>
<keyword evidence="1" id="KW-1133">Transmembrane helix</keyword>
<keyword evidence="3" id="KW-1185">Reference proteome</keyword>
<proteinExistence type="predicted"/>
<dbReference type="InterPro" id="IPR046513">
    <property type="entry name" value="DUF6691"/>
</dbReference>
<feature type="transmembrane region" description="Helical" evidence="1">
    <location>
        <begin position="41"/>
        <end position="61"/>
    </location>
</feature>
<gene>
    <name evidence="2" type="ORF">BTW10_17160</name>
</gene>
<keyword evidence="1" id="KW-0812">Transmembrane</keyword>